<keyword evidence="1" id="KW-0812">Transmembrane</keyword>
<dbReference type="EMBL" id="BNBD01000008">
    <property type="protein sequence ID" value="GHF55687.1"/>
    <property type="molecule type" value="Genomic_DNA"/>
</dbReference>
<keyword evidence="1" id="KW-1133">Transmembrane helix</keyword>
<keyword evidence="3" id="KW-1185">Reference proteome</keyword>
<dbReference type="Proteomes" id="UP000638313">
    <property type="component" value="Unassembled WGS sequence"/>
</dbReference>
<sequence>MPGMSEKWAERQIAVRVLIYAFVTHAIAGFIWLLFYLGGHAEH</sequence>
<keyword evidence="1" id="KW-0472">Membrane</keyword>
<evidence type="ECO:0000313" key="3">
    <source>
        <dbReference type="Proteomes" id="UP000638313"/>
    </source>
</evidence>
<evidence type="ECO:0008006" key="4">
    <source>
        <dbReference type="Google" id="ProtNLM"/>
    </source>
</evidence>
<protein>
    <recommendedName>
        <fullName evidence="4">Small hydrophobic protein</fullName>
    </recommendedName>
</protein>
<evidence type="ECO:0000256" key="1">
    <source>
        <dbReference type="SAM" id="Phobius"/>
    </source>
</evidence>
<gene>
    <name evidence="2" type="ORF">GCM10010218_41540</name>
</gene>
<dbReference type="InterPro" id="IPR046129">
    <property type="entry name" value="DUF6126"/>
</dbReference>
<comment type="caution">
    <text evidence="2">The sequence shown here is derived from an EMBL/GenBank/DDBJ whole genome shotgun (WGS) entry which is preliminary data.</text>
</comment>
<name>A0A919B5U7_9ACTN</name>
<organism evidence="2 3">
    <name type="scientific">Streptomyces mashuensis</name>
    <dbReference type="NCBI Taxonomy" id="33904"/>
    <lineage>
        <taxon>Bacteria</taxon>
        <taxon>Bacillati</taxon>
        <taxon>Actinomycetota</taxon>
        <taxon>Actinomycetes</taxon>
        <taxon>Kitasatosporales</taxon>
        <taxon>Streptomycetaceae</taxon>
        <taxon>Streptomyces</taxon>
    </lineage>
</organism>
<accession>A0A919B5U7</accession>
<proteinExistence type="predicted"/>
<dbReference type="AlphaFoldDB" id="A0A919B5U7"/>
<evidence type="ECO:0000313" key="2">
    <source>
        <dbReference type="EMBL" id="GHF55687.1"/>
    </source>
</evidence>
<dbReference type="Pfam" id="PF19621">
    <property type="entry name" value="DUF6126"/>
    <property type="match status" value="1"/>
</dbReference>
<reference evidence="2" key="2">
    <citation type="submission" date="2020-09" db="EMBL/GenBank/DDBJ databases">
        <authorList>
            <person name="Sun Q."/>
            <person name="Ohkuma M."/>
        </authorList>
    </citation>
    <scope>NUCLEOTIDE SEQUENCE</scope>
    <source>
        <strain evidence="2">JCM 4059</strain>
    </source>
</reference>
<reference evidence="2" key="1">
    <citation type="journal article" date="2014" name="Int. J. Syst. Evol. Microbiol.">
        <title>Complete genome sequence of Corynebacterium casei LMG S-19264T (=DSM 44701T), isolated from a smear-ripened cheese.</title>
        <authorList>
            <consortium name="US DOE Joint Genome Institute (JGI-PGF)"/>
            <person name="Walter F."/>
            <person name="Albersmeier A."/>
            <person name="Kalinowski J."/>
            <person name="Ruckert C."/>
        </authorList>
    </citation>
    <scope>NUCLEOTIDE SEQUENCE</scope>
    <source>
        <strain evidence="2">JCM 4059</strain>
    </source>
</reference>
<feature type="transmembrane region" description="Helical" evidence="1">
    <location>
        <begin position="17"/>
        <end position="37"/>
    </location>
</feature>